<dbReference type="PANTHER" id="PTHR11782">
    <property type="entry name" value="ADENOSINE/GUANOSINE DIPHOSPHATASE"/>
    <property type="match status" value="1"/>
</dbReference>
<reference evidence="6 7" key="1">
    <citation type="submission" date="2019-05" db="EMBL/GenBank/DDBJ databases">
        <title>Mikania micrantha, genome provides insights into the molecular mechanism of rapid growth.</title>
        <authorList>
            <person name="Liu B."/>
        </authorList>
    </citation>
    <scope>NUCLEOTIDE SEQUENCE [LARGE SCALE GENOMIC DNA]</scope>
    <source>
        <strain evidence="6">NLD-2019</strain>
        <tissue evidence="6">Leaf</tissue>
    </source>
</reference>
<keyword evidence="5" id="KW-0472">Membrane</keyword>
<dbReference type="Pfam" id="PF01150">
    <property type="entry name" value="GDA1_CD39"/>
    <property type="match status" value="1"/>
</dbReference>
<sequence>MQSRQQLILPRKNILPQLLILDRVLRQNGIPEITHSCNNIEITLWGEKAKHSSIEDARGSILAVTSTTVTEFKGVLQLESTSATTIEIDPAIPELPAYINRFKDLAVTTHQQTTEKYVTIAELKGTIGHNNLADLPVLQQSWTFKQIEIGSMSHALNLVALTKPIHRVTTMFVKTMEYFLIQCSLFVNKADNRSTLTPATPDPKRQTNTLAGSFSFLSNARVAASESEPEAVDRPDIGKKEEKMDNSMKLKFRPNQSLRSSNLFSRNQKQQANITKLNVFVIGFVSLVFVSLCYFYLNSSYLVEKRYKIVIDGGSTGSRIHVFEYAINDGVPVFDFSGKNGLNSMRVSPGLSAFADDLIGAGESVLELLEFARKRIPTENWGQTEVRLMATGGLRMLDLGVQERILESCRKVLRSSGFAFRDDWAEVITGYDEGVYAWIVANYALGTLGGDPHETTGIIELGGASAQVTFFSSEPIPPEFSQTVKFGNVSYSLYSHSLLEFGQNVAFDLVRQSNLAKVPETFGSKQPLDPCSPRGYKHNLVIENGTPSSLAEKNKQISILHATGNFSECRSASLTLLQKGKGDKRWVS</sequence>
<evidence type="ECO:0000256" key="1">
    <source>
        <dbReference type="ARBA" id="ARBA00009283"/>
    </source>
</evidence>
<comment type="similarity">
    <text evidence="1">Belongs to the GDA1/CD39 NTPase family.</text>
</comment>
<protein>
    <recommendedName>
        <fullName evidence="8">Apyrase</fullName>
    </recommendedName>
</protein>
<dbReference type="Gene3D" id="2.40.50.140">
    <property type="entry name" value="Nucleic acid-binding proteins"/>
    <property type="match status" value="1"/>
</dbReference>
<accession>A0A5N6PVA2</accession>
<evidence type="ECO:0000256" key="2">
    <source>
        <dbReference type="ARBA" id="ARBA00022801"/>
    </source>
</evidence>
<evidence type="ECO:0000313" key="7">
    <source>
        <dbReference type="Proteomes" id="UP000326396"/>
    </source>
</evidence>
<dbReference type="SUPFAM" id="SSF50249">
    <property type="entry name" value="Nucleic acid-binding proteins"/>
    <property type="match status" value="1"/>
</dbReference>
<keyword evidence="2" id="KW-0378">Hydrolase</keyword>
<keyword evidence="4" id="KW-0547">Nucleotide-binding</keyword>
<organism evidence="6 7">
    <name type="scientific">Mikania micrantha</name>
    <name type="common">bitter vine</name>
    <dbReference type="NCBI Taxonomy" id="192012"/>
    <lineage>
        <taxon>Eukaryota</taxon>
        <taxon>Viridiplantae</taxon>
        <taxon>Streptophyta</taxon>
        <taxon>Embryophyta</taxon>
        <taxon>Tracheophyta</taxon>
        <taxon>Spermatophyta</taxon>
        <taxon>Magnoliopsida</taxon>
        <taxon>eudicotyledons</taxon>
        <taxon>Gunneridae</taxon>
        <taxon>Pentapetalae</taxon>
        <taxon>asterids</taxon>
        <taxon>campanulids</taxon>
        <taxon>Asterales</taxon>
        <taxon>Asteraceae</taxon>
        <taxon>Asteroideae</taxon>
        <taxon>Heliantheae alliance</taxon>
        <taxon>Eupatorieae</taxon>
        <taxon>Mikania</taxon>
    </lineage>
</organism>
<dbReference type="Gene3D" id="3.30.420.40">
    <property type="match status" value="1"/>
</dbReference>
<feature type="binding site" evidence="4">
    <location>
        <begin position="463"/>
        <end position="467"/>
    </location>
    <ligand>
        <name>ATP</name>
        <dbReference type="ChEBI" id="CHEBI:30616"/>
    </ligand>
</feature>
<comment type="caution">
    <text evidence="6">The sequence shown here is derived from an EMBL/GenBank/DDBJ whole genome shotgun (WGS) entry which is preliminary data.</text>
</comment>
<dbReference type="Gene3D" id="3.30.420.150">
    <property type="entry name" value="Exopolyphosphatase. Domain 2"/>
    <property type="match status" value="1"/>
</dbReference>
<keyword evidence="4" id="KW-0067">ATP-binding</keyword>
<dbReference type="GO" id="GO:0016020">
    <property type="term" value="C:membrane"/>
    <property type="evidence" value="ECO:0007669"/>
    <property type="project" value="TreeGrafter"/>
</dbReference>
<dbReference type="GO" id="GO:0017110">
    <property type="term" value="F:nucleoside diphosphate phosphatase activity"/>
    <property type="evidence" value="ECO:0007669"/>
    <property type="project" value="TreeGrafter"/>
</dbReference>
<dbReference type="OrthoDB" id="6372431at2759"/>
<evidence type="ECO:0000256" key="4">
    <source>
        <dbReference type="PIRSR" id="PIRSR600407-2"/>
    </source>
</evidence>
<evidence type="ECO:0000256" key="5">
    <source>
        <dbReference type="SAM" id="Phobius"/>
    </source>
</evidence>
<evidence type="ECO:0000256" key="3">
    <source>
        <dbReference type="PIRSR" id="PIRSR600407-1"/>
    </source>
</evidence>
<feature type="transmembrane region" description="Helical" evidence="5">
    <location>
        <begin position="277"/>
        <end position="297"/>
    </location>
</feature>
<dbReference type="GO" id="GO:0009134">
    <property type="term" value="P:nucleoside diphosphate catabolic process"/>
    <property type="evidence" value="ECO:0007669"/>
    <property type="project" value="TreeGrafter"/>
</dbReference>
<keyword evidence="7" id="KW-1185">Reference proteome</keyword>
<feature type="active site" description="Proton acceptor" evidence="3">
    <location>
        <position position="433"/>
    </location>
</feature>
<proteinExistence type="inferred from homology"/>
<keyword evidence="5" id="KW-1133">Transmembrane helix</keyword>
<dbReference type="AlphaFoldDB" id="A0A5N6PVA2"/>
<keyword evidence="5" id="KW-0812">Transmembrane</keyword>
<evidence type="ECO:0000313" key="6">
    <source>
        <dbReference type="EMBL" id="KAD7116500.1"/>
    </source>
</evidence>
<dbReference type="PANTHER" id="PTHR11782:SF3">
    <property type="entry name" value="APYRASE 6-RELATED"/>
    <property type="match status" value="1"/>
</dbReference>
<gene>
    <name evidence="6" type="ORF">E3N88_03768</name>
</gene>
<dbReference type="InterPro" id="IPR012340">
    <property type="entry name" value="NA-bd_OB-fold"/>
</dbReference>
<name>A0A5N6PVA2_9ASTR</name>
<dbReference type="GO" id="GO:0005524">
    <property type="term" value="F:ATP binding"/>
    <property type="evidence" value="ECO:0007669"/>
    <property type="project" value="UniProtKB-KW"/>
</dbReference>
<dbReference type="EMBL" id="SZYD01000002">
    <property type="protein sequence ID" value="KAD7116500.1"/>
    <property type="molecule type" value="Genomic_DNA"/>
</dbReference>
<dbReference type="Proteomes" id="UP000326396">
    <property type="component" value="Linkage Group LG10"/>
</dbReference>
<dbReference type="InterPro" id="IPR000407">
    <property type="entry name" value="GDA1_CD39_NTPase"/>
</dbReference>
<evidence type="ECO:0008006" key="8">
    <source>
        <dbReference type="Google" id="ProtNLM"/>
    </source>
</evidence>